<keyword evidence="2" id="KW-1185">Reference proteome</keyword>
<evidence type="ECO:0000313" key="2">
    <source>
        <dbReference type="Proteomes" id="UP000199072"/>
    </source>
</evidence>
<dbReference type="AlphaFoldDB" id="A0A1G7BU68"/>
<organism evidence="1 2">
    <name type="scientific">Mucilaginibacter pineti</name>
    <dbReference type="NCBI Taxonomy" id="1391627"/>
    <lineage>
        <taxon>Bacteria</taxon>
        <taxon>Pseudomonadati</taxon>
        <taxon>Bacteroidota</taxon>
        <taxon>Sphingobacteriia</taxon>
        <taxon>Sphingobacteriales</taxon>
        <taxon>Sphingobacteriaceae</taxon>
        <taxon>Mucilaginibacter</taxon>
    </lineage>
</organism>
<evidence type="ECO:0000313" key="1">
    <source>
        <dbReference type="EMBL" id="SDE30563.1"/>
    </source>
</evidence>
<sequence length="259" mass="27855">MNLNLRNALPLLVGAALFYSACNKTDLKTQPATSTNKSVDEASSAIAKNLAQSLVGAFGGASIKDGVNPSTTFSTLKQKVQSNDYHCGFYTDTSLNLTFNQGDTLKATKTGGVSYFFVCNNNKTIGYDLVDSLTTTGSGPGYSFTYNTVQKYSVRGLNTNNSNFSLNGTTKSFTDNEYTKPATFASVHNTYKFTDLYVHADDNYDITSGNATFVSKGKTNGGGWEYSGTIVFLGNHKAKLTFLNKTYWVDLITGAVSAA</sequence>
<protein>
    <submittedName>
        <fullName evidence="1">Uncharacterized protein</fullName>
    </submittedName>
</protein>
<name>A0A1G7BU68_9SPHI</name>
<proteinExistence type="predicted"/>
<gene>
    <name evidence="1" type="ORF">SAMN05216464_105167</name>
</gene>
<dbReference type="RefSeq" id="WP_091149752.1">
    <property type="nucleotide sequence ID" value="NZ_FNAI01000005.1"/>
</dbReference>
<accession>A0A1G7BU68</accession>
<dbReference type="EMBL" id="FNAI01000005">
    <property type="protein sequence ID" value="SDE30563.1"/>
    <property type="molecule type" value="Genomic_DNA"/>
</dbReference>
<dbReference type="Proteomes" id="UP000199072">
    <property type="component" value="Unassembled WGS sequence"/>
</dbReference>
<dbReference type="OrthoDB" id="797125at2"/>
<reference evidence="1 2" key="1">
    <citation type="submission" date="2016-10" db="EMBL/GenBank/DDBJ databases">
        <authorList>
            <person name="de Groot N.N."/>
        </authorList>
    </citation>
    <scope>NUCLEOTIDE SEQUENCE [LARGE SCALE GENOMIC DNA]</scope>
    <source>
        <strain evidence="1 2">47C3B</strain>
    </source>
</reference>